<reference evidence="2 3" key="1">
    <citation type="submission" date="2019-07" db="EMBL/GenBank/DDBJ databases">
        <title>Novel species isolated from glacier.</title>
        <authorList>
            <person name="Liu Q."/>
            <person name="Xin Y.-H."/>
        </authorList>
    </citation>
    <scope>NUCLEOTIDE SEQUENCE [LARGE SCALE GENOMIC DNA]</scope>
    <source>
        <strain evidence="2 3">LB1R16</strain>
    </source>
</reference>
<protein>
    <submittedName>
        <fullName evidence="2">Antibiotic biosynthesis monooxygenase</fullName>
    </submittedName>
</protein>
<dbReference type="InterPro" id="IPR007138">
    <property type="entry name" value="ABM_dom"/>
</dbReference>
<dbReference type="RefSeq" id="WP_143554313.1">
    <property type="nucleotide sequence ID" value="NZ_VJWA01000001.1"/>
</dbReference>
<dbReference type="InterPro" id="IPR011008">
    <property type="entry name" value="Dimeric_a/b-barrel"/>
</dbReference>
<dbReference type="InterPro" id="IPR050744">
    <property type="entry name" value="AI-2_Isomerase_LsrG"/>
</dbReference>
<accession>A0A552UF17</accession>
<dbReference type="PANTHER" id="PTHR33336">
    <property type="entry name" value="QUINOL MONOOXYGENASE YGIN-RELATED"/>
    <property type="match status" value="1"/>
</dbReference>
<keyword evidence="2" id="KW-0560">Oxidoreductase</keyword>
<dbReference type="AlphaFoldDB" id="A0A552UF17"/>
<evidence type="ECO:0000313" key="3">
    <source>
        <dbReference type="Proteomes" id="UP000317894"/>
    </source>
</evidence>
<evidence type="ECO:0000259" key="1">
    <source>
        <dbReference type="PROSITE" id="PS51725"/>
    </source>
</evidence>
<dbReference type="Gene3D" id="3.30.70.100">
    <property type="match status" value="1"/>
</dbReference>
<comment type="caution">
    <text evidence="2">The sequence shown here is derived from an EMBL/GenBank/DDBJ whole genome shotgun (WGS) entry which is preliminary data.</text>
</comment>
<dbReference type="PROSITE" id="PS51725">
    <property type="entry name" value="ABM"/>
    <property type="match status" value="1"/>
</dbReference>
<dbReference type="PANTHER" id="PTHR33336:SF15">
    <property type="entry name" value="ABM DOMAIN-CONTAINING PROTEIN"/>
    <property type="match status" value="1"/>
</dbReference>
<organism evidence="2 3">
    <name type="scientific">Glacieibacterium frigidum</name>
    <dbReference type="NCBI Taxonomy" id="2593303"/>
    <lineage>
        <taxon>Bacteria</taxon>
        <taxon>Pseudomonadati</taxon>
        <taxon>Pseudomonadota</taxon>
        <taxon>Alphaproteobacteria</taxon>
        <taxon>Sphingomonadales</taxon>
        <taxon>Sphingosinicellaceae</taxon>
        <taxon>Glacieibacterium</taxon>
    </lineage>
</organism>
<dbReference type="SUPFAM" id="SSF54909">
    <property type="entry name" value="Dimeric alpha+beta barrel"/>
    <property type="match status" value="1"/>
</dbReference>
<keyword evidence="2" id="KW-0503">Monooxygenase</keyword>
<evidence type="ECO:0000313" key="2">
    <source>
        <dbReference type="EMBL" id="TRW16769.1"/>
    </source>
</evidence>
<keyword evidence="3" id="KW-1185">Reference proteome</keyword>
<name>A0A552UF17_9SPHN</name>
<dbReference type="EMBL" id="VJWA01000001">
    <property type="protein sequence ID" value="TRW16769.1"/>
    <property type="molecule type" value="Genomic_DNA"/>
</dbReference>
<feature type="domain" description="ABM" evidence="1">
    <location>
        <begin position="2"/>
        <end position="90"/>
    </location>
</feature>
<dbReference type="GO" id="GO:0004497">
    <property type="term" value="F:monooxygenase activity"/>
    <property type="evidence" value="ECO:0007669"/>
    <property type="project" value="UniProtKB-KW"/>
</dbReference>
<proteinExistence type="predicted"/>
<gene>
    <name evidence="2" type="ORF">FMM06_00735</name>
</gene>
<dbReference type="OrthoDB" id="287932at2"/>
<dbReference type="Pfam" id="PF03992">
    <property type="entry name" value="ABM"/>
    <property type="match status" value="1"/>
</dbReference>
<sequence>MIIVIGRAEVDPADIARLRPALDAMMRATWEESGCLSYSMAVEGDSVVTIVERWADEAALKAHFATPHMAAFNAQIKGAVRSMDLKMYDVTGERSLTI</sequence>
<dbReference type="Proteomes" id="UP000317894">
    <property type="component" value="Unassembled WGS sequence"/>
</dbReference>